<dbReference type="AlphaFoldDB" id="A0A5P8K482"/>
<dbReference type="Gene3D" id="3.40.50.300">
    <property type="entry name" value="P-loop containing nucleotide triphosphate hydrolases"/>
    <property type="match status" value="1"/>
</dbReference>
<reference evidence="2 3" key="1">
    <citation type="submission" date="2019-10" db="EMBL/GenBank/DDBJ databases">
        <title>Streptomyces sp. strain GY16 isolated from leaves of Broussonetia papyrifera.</title>
        <authorList>
            <person name="Mo P."/>
        </authorList>
    </citation>
    <scope>NUCLEOTIDE SEQUENCE [LARGE SCALE GENOMIC DNA]</scope>
    <source>
        <strain evidence="2 3">GY16</strain>
    </source>
</reference>
<evidence type="ECO:0000313" key="3">
    <source>
        <dbReference type="Proteomes" id="UP000327294"/>
    </source>
</evidence>
<evidence type="ECO:0000313" key="2">
    <source>
        <dbReference type="EMBL" id="QFQ97820.1"/>
    </source>
</evidence>
<dbReference type="EMBL" id="CP045096">
    <property type="protein sequence ID" value="QFQ97820.1"/>
    <property type="molecule type" value="Genomic_DNA"/>
</dbReference>
<sequence length="503" mass="55407">MSIPKPSAVFGRTHEWEELARFCTDPAAGLRIGVVRGRRRHGKSFLLEHLCRAVDGVYTLALQQSRAMALDRFADSLARASGFRIGRFGSWVEALDAAADVLTSRGDRTTPPLLVLDEFPYLVTHSPELPSALQALYDQRGPSSGKPALRIILCGSAISTMSTLLAGDQALRGRAVIDMRIGPFGFRDAAEYWRVADPETAFLVDAVLGGAAGYRDVVGDPPEPGEEGFYAWLARSVFNPSHILFTEPEYLLAEDPRISDRAICHAIWEAVSSGAATPTQIGGLVGMDAKSLTYHLNIMKAAAFIRHEQDMLLQRKPIITVADPIVRFHDLIVRPNLVDFELREGRAAWERSRETFSSKVLGPHFEDMARQWTLRHGRERGLDDIGQVGTTTVACREHRGHEVDVVALSRTSRPRDKSARITLLGEAKATNKPRTAADLSRLEHIRDLLCAQGWDADDAALAVYARSEPAHGLTEAVRERRDAHLVGLRDLYGPTVMSSPTTP</sequence>
<feature type="domain" description="AAA" evidence="1">
    <location>
        <begin position="32"/>
        <end position="188"/>
    </location>
</feature>
<dbReference type="InterPro" id="IPR027417">
    <property type="entry name" value="P-loop_NTPase"/>
</dbReference>
<dbReference type="Pfam" id="PF13173">
    <property type="entry name" value="AAA_14"/>
    <property type="match status" value="1"/>
</dbReference>
<dbReference type="Proteomes" id="UP000327294">
    <property type="component" value="Chromosome"/>
</dbReference>
<name>A0A5P8K482_9ACTN</name>
<protein>
    <submittedName>
        <fullName evidence="2">ATPase</fullName>
    </submittedName>
</protein>
<proteinExistence type="predicted"/>
<dbReference type="InterPro" id="IPR041682">
    <property type="entry name" value="AAA_14"/>
</dbReference>
<keyword evidence="3" id="KW-1185">Reference proteome</keyword>
<accession>A0A5P8K482</accession>
<dbReference type="PANTHER" id="PTHR34704">
    <property type="entry name" value="ATPASE"/>
    <property type="match status" value="1"/>
</dbReference>
<organism evidence="2 3">
    <name type="scientific">Streptomyces phaeolivaceus</name>
    <dbReference type="NCBI Taxonomy" id="2653200"/>
    <lineage>
        <taxon>Bacteria</taxon>
        <taxon>Bacillati</taxon>
        <taxon>Actinomycetota</taxon>
        <taxon>Actinomycetes</taxon>
        <taxon>Kitasatosporales</taxon>
        <taxon>Streptomycetaceae</taxon>
        <taxon>Streptomyces</taxon>
    </lineage>
</organism>
<dbReference type="SUPFAM" id="SSF52540">
    <property type="entry name" value="P-loop containing nucleoside triphosphate hydrolases"/>
    <property type="match status" value="1"/>
</dbReference>
<dbReference type="RefSeq" id="WP_152169299.1">
    <property type="nucleotide sequence ID" value="NZ_CP045096.1"/>
</dbReference>
<dbReference type="PANTHER" id="PTHR34704:SF2">
    <property type="entry name" value="ATPASE"/>
    <property type="match status" value="1"/>
</dbReference>
<evidence type="ECO:0000259" key="1">
    <source>
        <dbReference type="Pfam" id="PF13173"/>
    </source>
</evidence>
<gene>
    <name evidence="2" type="ORF">F9278_18095</name>
</gene>
<dbReference type="KEGG" id="sphv:F9278_18095"/>